<dbReference type="Proteomes" id="UP000266459">
    <property type="component" value="Segment"/>
</dbReference>
<organism evidence="1 2">
    <name type="scientific">Clostridium phage CDKM15</name>
    <dbReference type="NCBI Taxonomy" id="1868595"/>
    <lineage>
        <taxon>Viruses</taxon>
        <taxon>Duplodnaviria</taxon>
        <taxon>Heunggongvirae</taxon>
        <taxon>Uroviricota</taxon>
        <taxon>Caudoviricetes</taxon>
        <taxon>Colneyvirus</taxon>
        <taxon>Colneyvirus CDKM15</taxon>
    </lineage>
</organism>
<sequence>MLKVEKYFSGSLGTNIIDDDPTCRNYLALYCCVHGVRKNGELIFPTCEKMLIEFNVDKNRKKKKKGSKVKLINAKTGEEKIFDSIDSATCFLRLQSQAVYQTIKKKTKTRSGWKAEYIEEE</sequence>
<proteinExistence type="predicted"/>
<gene>
    <name evidence="1" type="ORF">CDKM15_65</name>
</gene>
<reference evidence="1 2" key="1">
    <citation type="journal article" date="2016" name="Viruses">
        <title>Two Novel Myoviruses from the North of Iraq Reveal Insights into Clostridium difficile Phage Diversity and Biology.</title>
        <authorList>
            <person name="Rashid S.J."/>
            <person name="Barylski J."/>
            <person name="Hargreaves K.R."/>
            <person name="Millard A.A."/>
            <person name="Vinner G.K."/>
            <person name="Clokie M.R."/>
        </authorList>
    </citation>
    <scope>NUCLEOTIDE SEQUENCE [LARGE SCALE GENOMIC DNA]</scope>
</reference>
<keyword evidence="2" id="KW-1185">Reference proteome</keyword>
<name>A0A3G1E3K5_9CAUD</name>
<evidence type="ECO:0000313" key="2">
    <source>
        <dbReference type="Proteomes" id="UP000266459"/>
    </source>
</evidence>
<protein>
    <submittedName>
        <fullName evidence="1">Uncharacterized protein</fullName>
    </submittedName>
</protein>
<evidence type="ECO:0000313" key="1">
    <source>
        <dbReference type="EMBL" id="ANT45208.1"/>
    </source>
</evidence>
<accession>A0A3G1E3K5</accession>
<dbReference type="EMBL" id="KX228400">
    <property type="protein sequence ID" value="ANT45208.1"/>
    <property type="molecule type" value="Genomic_DNA"/>
</dbReference>